<sequence>MPKFEDHECLLVRQEEDVVKQFIDTGVFISCRRRFRSWCMISRSHPETSRYFKSNAACRNEEIRHLIHNYHMVHPFSMLNLYWDFYVFILFLIQFMMLPVDASYAIINSDDATVFKCVVDICQLADIIKLFFTGYYHQERSKVILDCSSISKRYLMFFFWLDIISCVNSYIFFIRAIELPRHVDIWVGALNRLKILRLGRWLTILEIFRQYMGYSSYLFKGIRVVLIFIVLSLWAFSINFIVENFLQQGSNIDVERKIFECFYDATLMLLLVSYGKRNITDALEYANAIMFLCFGFALQLFVYAQILQVWTKYASAENKHHSLHKQFKEYMKYKELPVTLRERIFSYFQFKFHKQFFKESDINNMVSPLLKQEILLHVTRNHIERVDFFRHLPENILMKVVAQLKSEIFLPGDVIISAGTIGNSMFFIYHGTVAVYTPSGKEVCHLEDGAHFGEIALILSESRVATVIAVTASELFMLRRSDFLAAIEPFPEFRDQLVAIATERLHKTILQSEQHD</sequence>
<dbReference type="InterPro" id="IPR014710">
    <property type="entry name" value="RmlC-like_jellyroll"/>
</dbReference>
<keyword evidence="1" id="KW-0812">Transmembrane</keyword>
<dbReference type="GO" id="GO:0035725">
    <property type="term" value="P:sodium ion transmembrane transport"/>
    <property type="evidence" value="ECO:0007669"/>
    <property type="project" value="TreeGrafter"/>
</dbReference>
<dbReference type="Gene3D" id="1.10.287.70">
    <property type="match status" value="1"/>
</dbReference>
<dbReference type="Proteomes" id="UP001159042">
    <property type="component" value="Unassembled WGS sequence"/>
</dbReference>
<reference evidence="3 4" key="1">
    <citation type="journal article" date="2023" name="Insect Mol. Biol.">
        <title>Genome sequencing provides insights into the evolution of gene families encoding plant cell wall-degrading enzymes in longhorned beetles.</title>
        <authorList>
            <person name="Shin N.R."/>
            <person name="Okamura Y."/>
            <person name="Kirsch R."/>
            <person name="Pauchet Y."/>
        </authorList>
    </citation>
    <scope>NUCLEOTIDE SEQUENCE [LARGE SCALE GENOMIC DNA]</scope>
    <source>
        <strain evidence="3">EAD_L_NR</strain>
    </source>
</reference>
<protein>
    <recommendedName>
        <fullName evidence="2">Cyclic nucleotide-binding domain-containing protein</fullName>
    </recommendedName>
</protein>
<dbReference type="InterPro" id="IPR000595">
    <property type="entry name" value="cNMP-bd_dom"/>
</dbReference>
<keyword evidence="1" id="KW-0472">Membrane</keyword>
<feature type="transmembrane region" description="Helical" evidence="1">
    <location>
        <begin position="85"/>
        <end position="107"/>
    </location>
</feature>
<dbReference type="EMBL" id="JANEYG010000005">
    <property type="protein sequence ID" value="KAJ8923213.1"/>
    <property type="molecule type" value="Genomic_DNA"/>
</dbReference>
<dbReference type="Gene3D" id="1.10.287.630">
    <property type="entry name" value="Helix hairpin bin"/>
    <property type="match status" value="1"/>
</dbReference>
<evidence type="ECO:0000259" key="2">
    <source>
        <dbReference type="PROSITE" id="PS50042"/>
    </source>
</evidence>
<dbReference type="PROSITE" id="PS00888">
    <property type="entry name" value="CNMP_BINDING_1"/>
    <property type="match status" value="1"/>
</dbReference>
<organism evidence="3 4">
    <name type="scientific">Exocentrus adspersus</name>
    <dbReference type="NCBI Taxonomy" id="1586481"/>
    <lineage>
        <taxon>Eukaryota</taxon>
        <taxon>Metazoa</taxon>
        <taxon>Ecdysozoa</taxon>
        <taxon>Arthropoda</taxon>
        <taxon>Hexapoda</taxon>
        <taxon>Insecta</taxon>
        <taxon>Pterygota</taxon>
        <taxon>Neoptera</taxon>
        <taxon>Endopterygota</taxon>
        <taxon>Coleoptera</taxon>
        <taxon>Polyphaga</taxon>
        <taxon>Cucujiformia</taxon>
        <taxon>Chrysomeloidea</taxon>
        <taxon>Cerambycidae</taxon>
        <taxon>Lamiinae</taxon>
        <taxon>Acanthocinini</taxon>
        <taxon>Exocentrus</taxon>
    </lineage>
</organism>
<dbReference type="PANTHER" id="PTHR45689">
    <property type="entry name" value="I[[H]] CHANNEL, ISOFORM E"/>
    <property type="match status" value="1"/>
</dbReference>
<gene>
    <name evidence="3" type="ORF">NQ315_001768</name>
</gene>
<name>A0AAV8W9E0_9CUCU</name>
<evidence type="ECO:0000313" key="3">
    <source>
        <dbReference type="EMBL" id="KAJ8923213.1"/>
    </source>
</evidence>
<feature type="domain" description="Cyclic nucleotide-binding" evidence="2">
    <location>
        <begin position="388"/>
        <end position="504"/>
    </location>
</feature>
<feature type="transmembrane region" description="Helical" evidence="1">
    <location>
        <begin position="157"/>
        <end position="177"/>
    </location>
</feature>
<dbReference type="PROSITE" id="PS50042">
    <property type="entry name" value="CNMP_BINDING_3"/>
    <property type="match status" value="1"/>
</dbReference>
<dbReference type="InterPro" id="IPR018488">
    <property type="entry name" value="cNMP-bd_CS"/>
</dbReference>
<dbReference type="Gene3D" id="2.60.120.10">
    <property type="entry name" value="Jelly Rolls"/>
    <property type="match status" value="1"/>
</dbReference>
<feature type="transmembrane region" description="Helical" evidence="1">
    <location>
        <begin position="288"/>
        <end position="310"/>
    </location>
</feature>
<keyword evidence="1" id="KW-1133">Transmembrane helix</keyword>
<feature type="transmembrane region" description="Helical" evidence="1">
    <location>
        <begin position="222"/>
        <end position="246"/>
    </location>
</feature>
<dbReference type="GO" id="GO:0005249">
    <property type="term" value="F:voltage-gated potassium channel activity"/>
    <property type="evidence" value="ECO:0007669"/>
    <property type="project" value="TreeGrafter"/>
</dbReference>
<dbReference type="InterPro" id="IPR051413">
    <property type="entry name" value="K/Na_HCN_channel"/>
</dbReference>
<dbReference type="GO" id="GO:0098855">
    <property type="term" value="C:HCN channel complex"/>
    <property type="evidence" value="ECO:0007669"/>
    <property type="project" value="TreeGrafter"/>
</dbReference>
<dbReference type="CDD" id="cd00038">
    <property type="entry name" value="CAP_ED"/>
    <property type="match status" value="1"/>
</dbReference>
<dbReference type="Pfam" id="PF00027">
    <property type="entry name" value="cNMP_binding"/>
    <property type="match status" value="1"/>
</dbReference>
<evidence type="ECO:0000256" key="1">
    <source>
        <dbReference type="SAM" id="Phobius"/>
    </source>
</evidence>
<dbReference type="SUPFAM" id="SSF81324">
    <property type="entry name" value="Voltage-gated potassium channels"/>
    <property type="match status" value="1"/>
</dbReference>
<dbReference type="SUPFAM" id="SSF51206">
    <property type="entry name" value="cAMP-binding domain-like"/>
    <property type="match status" value="1"/>
</dbReference>
<comment type="caution">
    <text evidence="3">The sequence shown here is derived from an EMBL/GenBank/DDBJ whole genome shotgun (WGS) entry which is preliminary data.</text>
</comment>
<proteinExistence type="predicted"/>
<dbReference type="PANTHER" id="PTHR45689:SF14">
    <property type="entry name" value="CYCLIC NUCLEOTIDE-GATED CATION CHANNEL SUBUNIT A-LIKE PROTEIN"/>
    <property type="match status" value="1"/>
</dbReference>
<dbReference type="SMART" id="SM00100">
    <property type="entry name" value="cNMP"/>
    <property type="match status" value="1"/>
</dbReference>
<dbReference type="GO" id="GO:0003254">
    <property type="term" value="P:regulation of membrane depolarization"/>
    <property type="evidence" value="ECO:0007669"/>
    <property type="project" value="TreeGrafter"/>
</dbReference>
<dbReference type="AlphaFoldDB" id="A0AAV8W9E0"/>
<dbReference type="InterPro" id="IPR018490">
    <property type="entry name" value="cNMP-bd_dom_sf"/>
</dbReference>
<evidence type="ECO:0000313" key="4">
    <source>
        <dbReference type="Proteomes" id="UP001159042"/>
    </source>
</evidence>
<accession>A0AAV8W9E0</accession>
<keyword evidence="4" id="KW-1185">Reference proteome</keyword>